<reference evidence="2 3" key="1">
    <citation type="submission" date="2024-09" db="EMBL/GenBank/DDBJ databases">
        <title>Chromosome-scale assembly of Riccia fluitans.</title>
        <authorList>
            <person name="Paukszto L."/>
            <person name="Sawicki J."/>
            <person name="Karawczyk K."/>
            <person name="Piernik-Szablinska J."/>
            <person name="Szczecinska M."/>
            <person name="Mazdziarz M."/>
        </authorList>
    </citation>
    <scope>NUCLEOTIDE SEQUENCE [LARGE SCALE GENOMIC DNA]</scope>
    <source>
        <strain evidence="2">Rf_01</strain>
        <tissue evidence="2">Aerial parts of the thallus</tissue>
    </source>
</reference>
<accession>A0ABD1YLT5</accession>
<comment type="caution">
    <text evidence="2">The sequence shown here is derived from an EMBL/GenBank/DDBJ whole genome shotgun (WGS) entry which is preliminary data.</text>
</comment>
<dbReference type="EMBL" id="JBHFFA010000004">
    <property type="protein sequence ID" value="KAL2631743.1"/>
    <property type="molecule type" value="Genomic_DNA"/>
</dbReference>
<sequence>MAEATAALPPQPPPNNNPCREPPQDASPNFMNLVEGLGGMQNWMQLMRMMKEMNTKAMEWMMGGIERIINAKLGGLDSQLSMSRQPSISCEIPSVDLGTRSLHTTSDNVASSPEAPKGLQKPRFLLDKKHELEDNGSMNDFSAAIRHVYDKHLKPYKKWADQTSDKQEEIRAQFRNGEDLNRYTISMKLGACGKIGEIICTEKSRGLRLERLTGRSCKKQCLRRQRPHMRKLVTSKLHLTAQESVGKKLGGQYNHHLGQEACQSSKNVMEVSVYHQFASLDVSILEFEV</sequence>
<dbReference type="AlphaFoldDB" id="A0ABD1YLT5"/>
<dbReference type="Proteomes" id="UP001605036">
    <property type="component" value="Unassembled WGS sequence"/>
</dbReference>
<keyword evidence="3" id="KW-1185">Reference proteome</keyword>
<feature type="region of interest" description="Disordered" evidence="1">
    <location>
        <begin position="1"/>
        <end position="28"/>
    </location>
</feature>
<organism evidence="2 3">
    <name type="scientific">Riccia fluitans</name>
    <dbReference type="NCBI Taxonomy" id="41844"/>
    <lineage>
        <taxon>Eukaryota</taxon>
        <taxon>Viridiplantae</taxon>
        <taxon>Streptophyta</taxon>
        <taxon>Embryophyta</taxon>
        <taxon>Marchantiophyta</taxon>
        <taxon>Marchantiopsida</taxon>
        <taxon>Marchantiidae</taxon>
        <taxon>Marchantiales</taxon>
        <taxon>Ricciaceae</taxon>
        <taxon>Riccia</taxon>
    </lineage>
</organism>
<name>A0ABD1YLT5_9MARC</name>
<proteinExistence type="predicted"/>
<gene>
    <name evidence="2" type="ORF">R1flu_016429</name>
</gene>
<protein>
    <submittedName>
        <fullName evidence="2">Uncharacterized protein</fullName>
    </submittedName>
</protein>
<evidence type="ECO:0000313" key="3">
    <source>
        <dbReference type="Proteomes" id="UP001605036"/>
    </source>
</evidence>
<feature type="region of interest" description="Disordered" evidence="1">
    <location>
        <begin position="103"/>
        <end position="122"/>
    </location>
</feature>
<evidence type="ECO:0000256" key="1">
    <source>
        <dbReference type="SAM" id="MobiDB-lite"/>
    </source>
</evidence>
<evidence type="ECO:0000313" key="2">
    <source>
        <dbReference type="EMBL" id="KAL2631743.1"/>
    </source>
</evidence>